<evidence type="ECO:0000313" key="2">
    <source>
        <dbReference type="Proteomes" id="UP001054945"/>
    </source>
</evidence>
<dbReference type="GO" id="GO:0016874">
    <property type="term" value="F:ligase activity"/>
    <property type="evidence" value="ECO:0007669"/>
    <property type="project" value="UniProtKB-KW"/>
</dbReference>
<dbReference type="Proteomes" id="UP001054945">
    <property type="component" value="Unassembled WGS sequence"/>
</dbReference>
<keyword evidence="1" id="KW-0436">Ligase</keyword>
<sequence>MASFFRWRIADKVIPLLNQTVTNEYPAKSNVISSIVRVNKLKSKEPQLFLPWKTLTHVLSPADDLRNPVELVKLLRNQGLPTKEGIIDITLCKQPLSIVFTVDKHVFSKIVLTDICANEEIIAKSSCLFQGVSPKKFLLNHGHQK</sequence>
<keyword evidence="2" id="KW-1185">Reference proteome</keyword>
<dbReference type="EMBL" id="BPLR01008480">
    <property type="protein sequence ID" value="GIY25025.1"/>
    <property type="molecule type" value="Genomic_DNA"/>
</dbReference>
<gene>
    <name evidence="1" type="primary">Rars2</name>
    <name evidence="1" type="ORF">CEXT_84071</name>
</gene>
<protein>
    <submittedName>
        <fullName evidence="1">Arginine--tRNA ligase</fullName>
    </submittedName>
</protein>
<organism evidence="1 2">
    <name type="scientific">Caerostris extrusa</name>
    <name type="common">Bark spider</name>
    <name type="synonym">Caerostris bankana</name>
    <dbReference type="NCBI Taxonomy" id="172846"/>
    <lineage>
        <taxon>Eukaryota</taxon>
        <taxon>Metazoa</taxon>
        <taxon>Ecdysozoa</taxon>
        <taxon>Arthropoda</taxon>
        <taxon>Chelicerata</taxon>
        <taxon>Arachnida</taxon>
        <taxon>Araneae</taxon>
        <taxon>Araneomorphae</taxon>
        <taxon>Entelegynae</taxon>
        <taxon>Araneoidea</taxon>
        <taxon>Araneidae</taxon>
        <taxon>Caerostris</taxon>
    </lineage>
</organism>
<dbReference type="AlphaFoldDB" id="A0AAV4RXL2"/>
<reference evidence="1 2" key="1">
    <citation type="submission" date="2021-06" db="EMBL/GenBank/DDBJ databases">
        <title>Caerostris extrusa draft genome.</title>
        <authorList>
            <person name="Kono N."/>
            <person name="Arakawa K."/>
        </authorList>
    </citation>
    <scope>NUCLEOTIDE SEQUENCE [LARGE SCALE GENOMIC DNA]</scope>
</reference>
<accession>A0AAV4RXL2</accession>
<comment type="caution">
    <text evidence="1">The sequence shown here is derived from an EMBL/GenBank/DDBJ whole genome shotgun (WGS) entry which is preliminary data.</text>
</comment>
<name>A0AAV4RXL2_CAEEX</name>
<evidence type="ECO:0000313" key="1">
    <source>
        <dbReference type="EMBL" id="GIY25025.1"/>
    </source>
</evidence>
<proteinExistence type="predicted"/>